<evidence type="ECO:0000313" key="3">
    <source>
        <dbReference type="Proteomes" id="UP000466906"/>
    </source>
</evidence>
<dbReference type="Proteomes" id="UP000466906">
    <property type="component" value="Chromosome"/>
</dbReference>
<dbReference type="GO" id="GO:0003700">
    <property type="term" value="F:DNA-binding transcription factor activity"/>
    <property type="evidence" value="ECO:0007669"/>
    <property type="project" value="InterPro"/>
</dbReference>
<reference evidence="2 3" key="1">
    <citation type="journal article" date="2019" name="Emerg. Microbes Infect.">
        <title>Comprehensive subspecies identification of 175 nontuberculous mycobacteria species based on 7547 genomic profiles.</title>
        <authorList>
            <person name="Matsumoto Y."/>
            <person name="Kinjo T."/>
            <person name="Motooka D."/>
            <person name="Nabeya D."/>
            <person name="Jung N."/>
            <person name="Uechi K."/>
            <person name="Horii T."/>
            <person name="Iida T."/>
            <person name="Fujita J."/>
            <person name="Nakamura S."/>
        </authorList>
    </citation>
    <scope>NUCLEOTIDE SEQUENCE [LARGE SCALE GENOMIC DNA]</scope>
    <source>
        <strain evidence="2 3">JCM 12272</strain>
    </source>
</reference>
<organism evidence="2 3">
    <name type="scientific">Mycolicibacterium alvei</name>
    <dbReference type="NCBI Taxonomy" id="67081"/>
    <lineage>
        <taxon>Bacteria</taxon>
        <taxon>Bacillati</taxon>
        <taxon>Actinomycetota</taxon>
        <taxon>Actinomycetes</taxon>
        <taxon>Mycobacteriales</taxon>
        <taxon>Mycobacteriaceae</taxon>
        <taxon>Mycolicibacterium</taxon>
    </lineage>
</organism>
<dbReference type="PANTHER" id="PTHR33164">
    <property type="entry name" value="TRANSCRIPTIONAL REGULATOR, MARR FAMILY"/>
    <property type="match status" value="1"/>
</dbReference>
<proteinExistence type="predicted"/>
<evidence type="ECO:0000313" key="2">
    <source>
        <dbReference type="EMBL" id="BBX27969.1"/>
    </source>
</evidence>
<dbReference type="SMART" id="SM00347">
    <property type="entry name" value="HTH_MARR"/>
    <property type="match status" value="1"/>
</dbReference>
<sequence length="162" mass="17867">MGSAPQQHEMTRTPADELSVFEVATRDLVGVALRSVEQLEISLPQFRLLLVLQERGKSTSTECAQALGVVGSTVTRLADRLDASGHLVRGSDPSNRSVVTLSLTERGRKLVRQVNSRRRRELSKVLDRLDPAERAACASALRSFHELLTEDDADDLNRPIPL</sequence>
<dbReference type="GO" id="GO:0006950">
    <property type="term" value="P:response to stress"/>
    <property type="evidence" value="ECO:0007669"/>
    <property type="project" value="TreeGrafter"/>
</dbReference>
<dbReference type="RefSeq" id="WP_163665335.1">
    <property type="nucleotide sequence ID" value="NZ_AP022565.1"/>
</dbReference>
<gene>
    <name evidence="2" type="ORF">MALV_30940</name>
</gene>
<dbReference type="InterPro" id="IPR036390">
    <property type="entry name" value="WH_DNA-bd_sf"/>
</dbReference>
<name>A0A6N4UU80_9MYCO</name>
<dbReference type="KEGG" id="malv:MALV_30940"/>
<dbReference type="PANTHER" id="PTHR33164:SF94">
    <property type="entry name" value="TRANSCRIPTIONAL REGULATORY PROTEIN-RELATED"/>
    <property type="match status" value="1"/>
</dbReference>
<keyword evidence="3" id="KW-1185">Reference proteome</keyword>
<dbReference type="Pfam" id="PF12802">
    <property type="entry name" value="MarR_2"/>
    <property type="match status" value="1"/>
</dbReference>
<dbReference type="SUPFAM" id="SSF46785">
    <property type="entry name" value="Winged helix' DNA-binding domain"/>
    <property type="match status" value="1"/>
</dbReference>
<dbReference type="Gene3D" id="1.10.10.10">
    <property type="entry name" value="Winged helix-like DNA-binding domain superfamily/Winged helix DNA-binding domain"/>
    <property type="match status" value="1"/>
</dbReference>
<dbReference type="PROSITE" id="PS50995">
    <property type="entry name" value="HTH_MARR_2"/>
    <property type="match status" value="1"/>
</dbReference>
<dbReference type="InterPro" id="IPR036388">
    <property type="entry name" value="WH-like_DNA-bd_sf"/>
</dbReference>
<dbReference type="PRINTS" id="PR00598">
    <property type="entry name" value="HTHMARR"/>
</dbReference>
<dbReference type="InterPro" id="IPR000835">
    <property type="entry name" value="HTH_MarR-typ"/>
</dbReference>
<dbReference type="InterPro" id="IPR039422">
    <property type="entry name" value="MarR/SlyA-like"/>
</dbReference>
<dbReference type="EMBL" id="AP022565">
    <property type="protein sequence ID" value="BBX27969.1"/>
    <property type="molecule type" value="Genomic_DNA"/>
</dbReference>
<dbReference type="AlphaFoldDB" id="A0A6N4UU80"/>
<feature type="domain" description="HTH marR-type" evidence="1">
    <location>
        <begin position="1"/>
        <end position="146"/>
    </location>
</feature>
<accession>A0A6N4UU80</accession>
<protein>
    <submittedName>
        <fullName evidence="2">Transcriptional regulator</fullName>
    </submittedName>
</protein>
<evidence type="ECO:0000259" key="1">
    <source>
        <dbReference type="PROSITE" id="PS50995"/>
    </source>
</evidence>